<keyword evidence="1" id="KW-0812">Transmembrane</keyword>
<accession>A0A6C0HH27</accession>
<dbReference type="InterPro" id="IPR005183">
    <property type="entry name" value="DUF305_CopM-like"/>
</dbReference>
<evidence type="ECO:0000256" key="1">
    <source>
        <dbReference type="SAM" id="Phobius"/>
    </source>
</evidence>
<dbReference type="Pfam" id="PF03713">
    <property type="entry name" value="DUF305"/>
    <property type="match status" value="1"/>
</dbReference>
<evidence type="ECO:0000313" key="3">
    <source>
        <dbReference type="EMBL" id="QHT79938.1"/>
    </source>
</evidence>
<dbReference type="EMBL" id="MN739957">
    <property type="protein sequence ID" value="QHT79938.1"/>
    <property type="molecule type" value="Genomic_DNA"/>
</dbReference>
<proteinExistence type="predicted"/>
<name>A0A6C0HH27_9ZZZZ</name>
<sequence length="137" mass="16277">MKHIADNHYVVMFFIMILSGLLSTMNVWVDKYDDIRLSINDLYMILLMCGWMIFFMGLWYRELYPVIIGLGMAIVNIWCIRTQFLVSETQYKMGMIPHHSMAILMSKRLLEKENNIHDFLENIINTQEKEIVFMASK</sequence>
<dbReference type="Gene3D" id="1.20.1260.10">
    <property type="match status" value="1"/>
</dbReference>
<feature type="transmembrane region" description="Helical" evidence="1">
    <location>
        <begin position="12"/>
        <end position="29"/>
    </location>
</feature>
<feature type="domain" description="DUF305" evidence="2">
    <location>
        <begin position="88"/>
        <end position="134"/>
    </location>
</feature>
<dbReference type="AlphaFoldDB" id="A0A6C0HH27"/>
<keyword evidence="1" id="KW-1133">Transmembrane helix</keyword>
<keyword evidence="1" id="KW-0472">Membrane</keyword>
<evidence type="ECO:0000259" key="2">
    <source>
        <dbReference type="Pfam" id="PF03713"/>
    </source>
</evidence>
<organism evidence="3">
    <name type="scientific">viral metagenome</name>
    <dbReference type="NCBI Taxonomy" id="1070528"/>
    <lineage>
        <taxon>unclassified sequences</taxon>
        <taxon>metagenomes</taxon>
        <taxon>organismal metagenomes</taxon>
    </lineage>
</organism>
<protein>
    <recommendedName>
        <fullName evidence="2">DUF305 domain-containing protein</fullName>
    </recommendedName>
</protein>
<feature type="transmembrane region" description="Helical" evidence="1">
    <location>
        <begin position="41"/>
        <end position="60"/>
    </location>
</feature>
<dbReference type="InterPro" id="IPR012347">
    <property type="entry name" value="Ferritin-like"/>
</dbReference>
<feature type="transmembrane region" description="Helical" evidence="1">
    <location>
        <begin position="66"/>
        <end position="86"/>
    </location>
</feature>
<reference evidence="3" key="1">
    <citation type="journal article" date="2020" name="Nature">
        <title>Giant virus diversity and host interactions through global metagenomics.</title>
        <authorList>
            <person name="Schulz F."/>
            <person name="Roux S."/>
            <person name="Paez-Espino D."/>
            <person name="Jungbluth S."/>
            <person name="Walsh D.A."/>
            <person name="Denef V.J."/>
            <person name="McMahon K.D."/>
            <person name="Konstantinidis K.T."/>
            <person name="Eloe-Fadrosh E.A."/>
            <person name="Kyrpides N.C."/>
            <person name="Woyke T."/>
        </authorList>
    </citation>
    <scope>NUCLEOTIDE SEQUENCE</scope>
    <source>
        <strain evidence="3">GVMAG-M-3300023184-105</strain>
    </source>
</reference>